<evidence type="ECO:0000259" key="20">
    <source>
        <dbReference type="SMART" id="SM00387"/>
    </source>
</evidence>
<dbReference type="SMART" id="SM00387">
    <property type="entry name" value="HATPase_c"/>
    <property type="match status" value="1"/>
</dbReference>
<keyword evidence="19" id="KW-0472">Membrane</keyword>
<dbReference type="EC" id="2.7.13.3" evidence="4"/>
<evidence type="ECO:0000256" key="1">
    <source>
        <dbReference type="ARBA" id="ARBA00000085"/>
    </source>
</evidence>
<dbReference type="Pfam" id="PF07730">
    <property type="entry name" value="HisKA_3"/>
    <property type="match status" value="1"/>
</dbReference>
<keyword evidence="15" id="KW-0411">Iron-sulfur</keyword>
<keyword evidence="19" id="KW-0812">Transmembrane</keyword>
<organism evidence="21 22">
    <name type="scientific">Actinocorallia libanotica</name>
    <dbReference type="NCBI Taxonomy" id="46162"/>
    <lineage>
        <taxon>Bacteria</taxon>
        <taxon>Bacillati</taxon>
        <taxon>Actinomycetota</taxon>
        <taxon>Actinomycetes</taxon>
        <taxon>Streptosporangiales</taxon>
        <taxon>Thermomonosporaceae</taxon>
        <taxon>Actinocorallia</taxon>
    </lineage>
</organism>
<dbReference type="InterPro" id="IPR011712">
    <property type="entry name" value="Sig_transdc_His_kin_sub3_dim/P"/>
</dbReference>
<dbReference type="InterPro" id="IPR050482">
    <property type="entry name" value="Sensor_HK_TwoCompSys"/>
</dbReference>
<keyword evidence="19" id="KW-1133">Transmembrane helix</keyword>
<feature type="domain" description="Histidine kinase/HSP90-like ATPase" evidence="20">
    <location>
        <begin position="291"/>
        <end position="382"/>
    </location>
</feature>
<keyword evidence="6" id="KW-0004">4Fe-4S</keyword>
<evidence type="ECO:0000256" key="19">
    <source>
        <dbReference type="SAM" id="Phobius"/>
    </source>
</evidence>
<evidence type="ECO:0000256" key="9">
    <source>
        <dbReference type="ARBA" id="ARBA00022679"/>
    </source>
</evidence>
<feature type="coiled-coil region" evidence="18">
    <location>
        <begin position="155"/>
        <end position="182"/>
    </location>
</feature>
<dbReference type="PANTHER" id="PTHR24421">
    <property type="entry name" value="NITRATE/NITRITE SENSOR PROTEIN NARX-RELATED"/>
    <property type="match status" value="1"/>
</dbReference>
<name>A0ABN1Q843_9ACTN</name>
<keyword evidence="8" id="KW-0597">Phosphoprotein</keyword>
<sequence>MIDMRQADDPYRIPRWGILSWLLLGLAPVAVAGQDDPGAMRYWSSALPAALALAYAVALRYPGRRVRFLWTLVAGLGALAYLRGGGAALFVFSLPQFWLLTPVVRRSIALSGAGALTTVAGGILRTGEPLTGDTVVTVAAFAASVLLGLSVHRTTARAEDRARRLAEDLEQTRAELAAAHRSQGAAAERDRLAREIHDTLAQGFAAIVALAEAARAGIDADPETSARQLRSIERTARENLAEARALVDGASPAGPSTGSVTLALRRTLDRFAEDTGLAVDADLSDVACERPVRIALLRCLQESLANVRKHAEATTVGVVLAPHPHGLELEITDDGRGFSVASATGFGLDGMRRRLAEFGGGLTVTSSPGDGTRLLVTLPSDTSGST</sequence>
<comment type="catalytic activity">
    <reaction evidence="1">
        <text>ATP + protein L-histidine = ADP + protein N-phospho-L-histidine.</text>
        <dbReference type="EC" id="2.7.13.3"/>
    </reaction>
</comment>
<keyword evidence="11 21" id="KW-0418">Kinase</keyword>
<dbReference type="PANTHER" id="PTHR24421:SF10">
    <property type="entry name" value="NITRATE_NITRITE SENSOR PROTEIN NARQ"/>
    <property type="match status" value="1"/>
</dbReference>
<keyword evidence="14" id="KW-0902">Two-component regulatory system</keyword>
<evidence type="ECO:0000256" key="15">
    <source>
        <dbReference type="ARBA" id="ARBA00023014"/>
    </source>
</evidence>
<accession>A0ABN1Q843</accession>
<evidence type="ECO:0000256" key="17">
    <source>
        <dbReference type="ARBA" id="ARBA00030800"/>
    </source>
</evidence>
<evidence type="ECO:0000256" key="8">
    <source>
        <dbReference type="ARBA" id="ARBA00022553"/>
    </source>
</evidence>
<evidence type="ECO:0000256" key="16">
    <source>
        <dbReference type="ARBA" id="ARBA00024827"/>
    </source>
</evidence>
<evidence type="ECO:0000256" key="12">
    <source>
        <dbReference type="ARBA" id="ARBA00022840"/>
    </source>
</evidence>
<dbReference type="CDD" id="cd16917">
    <property type="entry name" value="HATPase_UhpB-NarQ-NarX-like"/>
    <property type="match status" value="1"/>
</dbReference>
<evidence type="ECO:0000313" key="21">
    <source>
        <dbReference type="EMBL" id="GAA0938526.1"/>
    </source>
</evidence>
<dbReference type="Gene3D" id="3.30.565.10">
    <property type="entry name" value="Histidine kinase-like ATPase, C-terminal domain"/>
    <property type="match status" value="1"/>
</dbReference>
<feature type="transmembrane region" description="Helical" evidence="19">
    <location>
        <begin position="68"/>
        <end position="92"/>
    </location>
</feature>
<evidence type="ECO:0000256" key="18">
    <source>
        <dbReference type="SAM" id="Coils"/>
    </source>
</evidence>
<comment type="caution">
    <text evidence="21">The sequence shown here is derived from an EMBL/GenBank/DDBJ whole genome shotgun (WGS) entry which is preliminary data.</text>
</comment>
<comment type="function">
    <text evidence="16">Member of the two-component regulatory system NreB/NreC involved in the control of dissimilatory nitrate/nitrite reduction in response to oxygen. NreB functions as a direct oxygen sensor histidine kinase which is autophosphorylated, in the absence of oxygen, probably at the conserved histidine residue, and transfers its phosphate group probably to a conserved aspartate residue of NreC. NreB/NreC activates the expression of the nitrate (narGHJI) and nitrite (nir) reductase operons, as well as the putative nitrate transporter gene narT.</text>
</comment>
<keyword evidence="22" id="KW-1185">Reference proteome</keyword>
<feature type="transmembrane region" description="Helical" evidence="19">
    <location>
        <begin position="42"/>
        <end position="61"/>
    </location>
</feature>
<dbReference type="GO" id="GO:0016301">
    <property type="term" value="F:kinase activity"/>
    <property type="evidence" value="ECO:0007669"/>
    <property type="project" value="UniProtKB-KW"/>
</dbReference>
<gene>
    <name evidence="21" type="ORF">GCM10009550_06270</name>
</gene>
<dbReference type="PIRSF" id="PIRSF037434">
    <property type="entry name" value="STHK_ChrS"/>
    <property type="match status" value="1"/>
</dbReference>
<comment type="cofactor">
    <cofactor evidence="2">
        <name>[4Fe-4S] cluster</name>
        <dbReference type="ChEBI" id="CHEBI:49883"/>
    </cofactor>
</comment>
<evidence type="ECO:0000256" key="14">
    <source>
        <dbReference type="ARBA" id="ARBA00023012"/>
    </source>
</evidence>
<evidence type="ECO:0000256" key="10">
    <source>
        <dbReference type="ARBA" id="ARBA00022741"/>
    </source>
</evidence>
<proteinExistence type="predicted"/>
<evidence type="ECO:0000256" key="6">
    <source>
        <dbReference type="ARBA" id="ARBA00022485"/>
    </source>
</evidence>
<protein>
    <recommendedName>
        <fullName evidence="5">Oxygen sensor histidine kinase NreB</fullName>
        <ecNumber evidence="4">2.7.13.3</ecNumber>
    </recommendedName>
    <alternativeName>
        <fullName evidence="17">Nitrogen regulation protein B</fullName>
    </alternativeName>
</protein>
<keyword evidence="13" id="KW-0408">Iron</keyword>
<keyword evidence="7" id="KW-0963">Cytoplasm</keyword>
<keyword evidence="18" id="KW-0175">Coiled coil</keyword>
<evidence type="ECO:0000313" key="22">
    <source>
        <dbReference type="Proteomes" id="UP001500665"/>
    </source>
</evidence>
<dbReference type="Pfam" id="PF02518">
    <property type="entry name" value="HATPase_c"/>
    <property type="match status" value="1"/>
</dbReference>
<dbReference type="InterPro" id="IPR003594">
    <property type="entry name" value="HATPase_dom"/>
</dbReference>
<keyword evidence="15" id="KW-0479">Metal-binding</keyword>
<keyword evidence="9" id="KW-0808">Transferase</keyword>
<evidence type="ECO:0000256" key="13">
    <source>
        <dbReference type="ARBA" id="ARBA00023004"/>
    </source>
</evidence>
<dbReference type="Gene3D" id="1.20.5.1930">
    <property type="match status" value="1"/>
</dbReference>
<dbReference type="Proteomes" id="UP001500665">
    <property type="component" value="Unassembled WGS sequence"/>
</dbReference>
<dbReference type="SUPFAM" id="SSF55874">
    <property type="entry name" value="ATPase domain of HSP90 chaperone/DNA topoisomerase II/histidine kinase"/>
    <property type="match status" value="1"/>
</dbReference>
<dbReference type="InterPro" id="IPR004358">
    <property type="entry name" value="Sig_transdc_His_kin-like_C"/>
</dbReference>
<comment type="subcellular location">
    <subcellularLocation>
        <location evidence="3">Cytoplasm</location>
    </subcellularLocation>
</comment>
<dbReference type="PRINTS" id="PR00344">
    <property type="entry name" value="BCTRLSENSOR"/>
</dbReference>
<evidence type="ECO:0000256" key="7">
    <source>
        <dbReference type="ARBA" id="ARBA00022490"/>
    </source>
</evidence>
<keyword evidence="10" id="KW-0547">Nucleotide-binding</keyword>
<dbReference type="InterPro" id="IPR036890">
    <property type="entry name" value="HATPase_C_sf"/>
</dbReference>
<evidence type="ECO:0000256" key="11">
    <source>
        <dbReference type="ARBA" id="ARBA00022777"/>
    </source>
</evidence>
<dbReference type="EMBL" id="BAAAHH010000002">
    <property type="protein sequence ID" value="GAA0938526.1"/>
    <property type="molecule type" value="Genomic_DNA"/>
</dbReference>
<dbReference type="InterPro" id="IPR017205">
    <property type="entry name" value="Sig_transdc_His_kinase_ChrS"/>
</dbReference>
<evidence type="ECO:0000256" key="4">
    <source>
        <dbReference type="ARBA" id="ARBA00012438"/>
    </source>
</evidence>
<keyword evidence="12" id="KW-0067">ATP-binding</keyword>
<reference evidence="21 22" key="1">
    <citation type="journal article" date="2019" name="Int. J. Syst. Evol. Microbiol.">
        <title>The Global Catalogue of Microorganisms (GCM) 10K type strain sequencing project: providing services to taxonomists for standard genome sequencing and annotation.</title>
        <authorList>
            <consortium name="The Broad Institute Genomics Platform"/>
            <consortium name="The Broad Institute Genome Sequencing Center for Infectious Disease"/>
            <person name="Wu L."/>
            <person name="Ma J."/>
        </authorList>
    </citation>
    <scope>NUCLEOTIDE SEQUENCE [LARGE SCALE GENOMIC DNA]</scope>
    <source>
        <strain evidence="21 22">JCM 10696</strain>
    </source>
</reference>
<evidence type="ECO:0000256" key="3">
    <source>
        <dbReference type="ARBA" id="ARBA00004496"/>
    </source>
</evidence>
<evidence type="ECO:0000256" key="2">
    <source>
        <dbReference type="ARBA" id="ARBA00001966"/>
    </source>
</evidence>
<evidence type="ECO:0000256" key="5">
    <source>
        <dbReference type="ARBA" id="ARBA00017322"/>
    </source>
</evidence>